<dbReference type="Proteomes" id="UP001249394">
    <property type="component" value="Chromosome"/>
</dbReference>
<feature type="compositionally biased region" description="Basic and acidic residues" evidence="3">
    <location>
        <begin position="267"/>
        <end position="281"/>
    </location>
</feature>
<keyword evidence="2" id="KW-0378">Hydrolase</keyword>
<feature type="domain" description="Acyl-CoA thioesterase-like N-terminal HotDog" evidence="5">
    <location>
        <begin position="24"/>
        <end position="105"/>
    </location>
</feature>
<accession>A0ABY9U221</accession>
<dbReference type="CDD" id="cd03445">
    <property type="entry name" value="Thioesterase_II_repeat2"/>
    <property type="match status" value="1"/>
</dbReference>
<organism evidence="6 7">
    <name type="scientific">Streptomyces violaceus</name>
    <name type="common">Streptomyces venezuelae</name>
    <dbReference type="NCBI Taxonomy" id="1936"/>
    <lineage>
        <taxon>Bacteria</taxon>
        <taxon>Bacillati</taxon>
        <taxon>Actinomycetota</taxon>
        <taxon>Actinomycetes</taxon>
        <taxon>Kitasatosporales</taxon>
        <taxon>Streptomycetaceae</taxon>
        <taxon>Streptomyces</taxon>
    </lineage>
</organism>
<dbReference type="InterPro" id="IPR003703">
    <property type="entry name" value="Acyl_CoA_thio"/>
</dbReference>
<gene>
    <name evidence="6" type="ORF">RI060_03505</name>
</gene>
<dbReference type="InterPro" id="IPR049449">
    <property type="entry name" value="TesB_ACOT8-like_N"/>
</dbReference>
<dbReference type="CDD" id="cd03444">
    <property type="entry name" value="Thioesterase_II_repeat1"/>
    <property type="match status" value="1"/>
</dbReference>
<dbReference type="EMBL" id="CP134213">
    <property type="protein sequence ID" value="WND16475.1"/>
    <property type="molecule type" value="Genomic_DNA"/>
</dbReference>
<evidence type="ECO:0000256" key="1">
    <source>
        <dbReference type="ARBA" id="ARBA00006538"/>
    </source>
</evidence>
<name>A0ABY9U221_STRVL</name>
<keyword evidence="7" id="KW-1185">Reference proteome</keyword>
<evidence type="ECO:0000256" key="2">
    <source>
        <dbReference type="ARBA" id="ARBA00022801"/>
    </source>
</evidence>
<evidence type="ECO:0000313" key="7">
    <source>
        <dbReference type="Proteomes" id="UP001249394"/>
    </source>
</evidence>
<evidence type="ECO:0000259" key="4">
    <source>
        <dbReference type="Pfam" id="PF02551"/>
    </source>
</evidence>
<dbReference type="Gene3D" id="2.40.160.210">
    <property type="entry name" value="Acyl-CoA thioesterase, double hotdog domain"/>
    <property type="match status" value="1"/>
</dbReference>
<protein>
    <submittedName>
        <fullName evidence="6">Acyl-CoA thioesterase II</fullName>
    </submittedName>
</protein>
<dbReference type="SUPFAM" id="SSF54637">
    <property type="entry name" value="Thioesterase/thiol ester dehydrase-isomerase"/>
    <property type="match status" value="2"/>
</dbReference>
<feature type="compositionally biased region" description="Pro residues" evidence="3">
    <location>
        <begin position="285"/>
        <end position="294"/>
    </location>
</feature>
<sequence length="294" mass="32301">MAGLPEVLDLDEIGPDLFRSGPIPSEWARTFGGQIAAQSLMSAARTLDRSYAAHSLHGYFLRPGRPHEPTDHLVERLRDGGSFRTRRVTAVQEGEAIFTVTASFHRGDEGFSHQVGMPAVPAADDIPESDRINGWGMPRPAEWRHWEMRWVPGGETGHVPGAPARQRVWIRYGHPLPDDGAVHACALTYLSDMALLGSARLPHPPTAVQGASLDHSLWFLVPFRADEWLLYDQVSPSAEHGRALTRGRLFDTGGRLVAAVAQEGLMRFDRPRPTEDGDREASLSPPAPAVPDPR</sequence>
<dbReference type="PANTHER" id="PTHR11066">
    <property type="entry name" value="ACYL-COA THIOESTERASE"/>
    <property type="match status" value="1"/>
</dbReference>
<proteinExistence type="inferred from homology"/>
<reference evidence="6 7" key="1">
    <citation type="submission" date="2023-09" db="EMBL/GenBank/DDBJ databases">
        <title>The genome sequence of Streptomyces anthocyanicus.</title>
        <authorList>
            <person name="Mo P."/>
        </authorList>
    </citation>
    <scope>NUCLEOTIDE SEQUENCE [LARGE SCALE GENOMIC DNA]</scope>
    <source>
        <strain evidence="6 7">JCM 4387</strain>
    </source>
</reference>
<dbReference type="Pfam" id="PF02551">
    <property type="entry name" value="Acyl_CoA_thio"/>
    <property type="match status" value="1"/>
</dbReference>
<feature type="region of interest" description="Disordered" evidence="3">
    <location>
        <begin position="267"/>
        <end position="294"/>
    </location>
</feature>
<dbReference type="InterPro" id="IPR029069">
    <property type="entry name" value="HotDog_dom_sf"/>
</dbReference>
<evidence type="ECO:0000259" key="5">
    <source>
        <dbReference type="Pfam" id="PF13622"/>
    </source>
</evidence>
<feature type="domain" description="Acyl-CoA thioesterase 2 C-terminal" evidence="4">
    <location>
        <begin position="158"/>
        <end position="265"/>
    </location>
</feature>
<dbReference type="InterPro" id="IPR025652">
    <property type="entry name" value="TesB_C"/>
</dbReference>
<evidence type="ECO:0000256" key="3">
    <source>
        <dbReference type="SAM" id="MobiDB-lite"/>
    </source>
</evidence>
<dbReference type="Pfam" id="PF13622">
    <property type="entry name" value="4HBT_3"/>
    <property type="match status" value="1"/>
</dbReference>
<dbReference type="InterPro" id="IPR042171">
    <property type="entry name" value="Acyl-CoA_hotdog"/>
</dbReference>
<evidence type="ECO:0000313" key="6">
    <source>
        <dbReference type="EMBL" id="WND16475.1"/>
    </source>
</evidence>
<dbReference type="PANTHER" id="PTHR11066:SF34">
    <property type="entry name" value="ACYL-COENZYME A THIOESTERASE 8"/>
    <property type="match status" value="1"/>
</dbReference>
<comment type="similarity">
    <text evidence="1">Belongs to the C/M/P thioester hydrolase family.</text>
</comment>